<evidence type="ECO:0000256" key="1">
    <source>
        <dbReference type="ARBA" id="ARBA00004651"/>
    </source>
</evidence>
<dbReference type="InterPro" id="IPR008457">
    <property type="entry name" value="Cu-R_CopD_dom"/>
</dbReference>
<feature type="transmembrane region" description="Helical" evidence="6">
    <location>
        <begin position="12"/>
        <end position="34"/>
    </location>
</feature>
<keyword evidence="3 6" id="KW-0812">Transmembrane</keyword>
<protein>
    <recommendedName>
        <fullName evidence="6">Copper resistance protein D</fullName>
    </recommendedName>
</protein>
<feature type="transmembrane region" description="Helical" evidence="6">
    <location>
        <begin position="221"/>
        <end position="241"/>
    </location>
</feature>
<feature type="transmembrane region" description="Helical" evidence="6">
    <location>
        <begin position="142"/>
        <end position="162"/>
    </location>
</feature>
<dbReference type="GO" id="GO:0006825">
    <property type="term" value="P:copper ion transport"/>
    <property type="evidence" value="ECO:0007669"/>
    <property type="project" value="InterPro"/>
</dbReference>
<comment type="function">
    <text evidence="6">Involved in copper resistance.</text>
</comment>
<accession>A0AA43Q1S4</accession>
<dbReference type="GO" id="GO:0046688">
    <property type="term" value="P:response to copper ion"/>
    <property type="evidence" value="ECO:0007669"/>
    <property type="project" value="UniProtKB-UniRule"/>
</dbReference>
<feature type="transmembrane region" description="Helical" evidence="6">
    <location>
        <begin position="408"/>
        <end position="426"/>
    </location>
</feature>
<dbReference type="AlphaFoldDB" id="A0AA43Q1S4"/>
<comment type="subcellular location">
    <subcellularLocation>
        <location evidence="6">Cell inner membrane</location>
        <topology evidence="6">Multi-pass membrane protein</topology>
    </subcellularLocation>
    <subcellularLocation>
        <location evidence="1">Cell membrane</location>
        <topology evidence="1">Multi-pass membrane protein</topology>
    </subcellularLocation>
</comment>
<evidence type="ECO:0000256" key="2">
    <source>
        <dbReference type="ARBA" id="ARBA00022475"/>
    </source>
</evidence>
<dbReference type="PANTHER" id="PTHR34820">
    <property type="entry name" value="INNER MEMBRANE PROTEIN YEBZ"/>
    <property type="match status" value="1"/>
</dbReference>
<feature type="transmembrane region" description="Helical" evidence="6">
    <location>
        <begin position="596"/>
        <end position="615"/>
    </location>
</feature>
<feature type="transmembrane region" description="Helical" evidence="6">
    <location>
        <begin position="112"/>
        <end position="130"/>
    </location>
</feature>
<name>A0AA43Q1S4_9GAMM</name>
<feature type="transmembrane region" description="Helical" evidence="6">
    <location>
        <begin position="446"/>
        <end position="466"/>
    </location>
</feature>
<comment type="similarity">
    <text evidence="6">Belongs to the CopD family.</text>
</comment>
<keyword evidence="9" id="KW-1185">Reference proteome</keyword>
<evidence type="ECO:0000256" key="3">
    <source>
        <dbReference type="ARBA" id="ARBA00022692"/>
    </source>
</evidence>
<keyword evidence="6" id="KW-0186">Copper</keyword>
<feature type="domain" description="Copper resistance protein D" evidence="7">
    <location>
        <begin position="214"/>
        <end position="314"/>
    </location>
</feature>
<keyword evidence="5 6" id="KW-0472">Membrane</keyword>
<evidence type="ECO:0000313" key="9">
    <source>
        <dbReference type="Proteomes" id="UP001160519"/>
    </source>
</evidence>
<feature type="transmembrane region" description="Helical" evidence="6">
    <location>
        <begin position="253"/>
        <end position="272"/>
    </location>
</feature>
<feature type="transmembrane region" description="Helical" evidence="6">
    <location>
        <begin position="293"/>
        <end position="315"/>
    </location>
</feature>
<dbReference type="PANTHER" id="PTHR34820:SF4">
    <property type="entry name" value="INNER MEMBRANE PROTEIN YEBZ"/>
    <property type="match status" value="1"/>
</dbReference>
<sequence>MAGIADFLDSLIGGFDLICYSLAIGSLFWGLFVLRPWHSPRQFPTDLRHTHRPWQYQDGYSTLLLQKTIALIYKGAFWLSAAQLFKIILKVWLMTAVLERSPFPEFAETTQFIGGIVRMTLTLFLATYCYRYLSKNPFSKQHWIIATIVALPMIISGAWLVHGAGRFENQYLLMTLTVIHQLAAAAWIGGVFQLVNLWLLRNRNQITAGLWPLLLKRFSMFGIASVTMILISGLPIAWQYIDSWNGLIGTGYGNLLLVKITLLAIALGFAWLNKSAVLEFGFSGNNHALNNRVPYYIEAETFILITLLFTAASLASQPPAIDIPSLTASWQEVLGTFRPQIPMTNSPTHTALIAGEAGRVAIVGQVPSLAATEWSNYNHNIAGIFLTVMSFFAMLSYVRKPGFEHFKYWPLGFVGLGIFLFFRSDAESWPLGPIGFWDSTFNNGEVLQHRIATLLVFVLGIMELSARITKNPNSKLPFVFPLLAAFGGLMLLTHSHVGFQAKSAFLIQVGHTTMGIFSLILACGRWLELKLDNPSKDITRDGVYAASLSGTGAAITRDGVYAASLSGTGAAIVKDGGNIDDYREQAWQPSLAVSKIAGFISVAALFQIGIILMFYREPLY</sequence>
<evidence type="ECO:0000256" key="4">
    <source>
        <dbReference type="ARBA" id="ARBA00022989"/>
    </source>
</evidence>
<keyword evidence="6" id="KW-0997">Cell inner membrane</keyword>
<reference evidence="8" key="1">
    <citation type="submission" date="2023-01" db="EMBL/GenBank/DDBJ databases">
        <title>Biogeochemical cycle of methane in antarctic sediments.</title>
        <authorList>
            <person name="Roldan D.M."/>
            <person name="Menes R.J."/>
        </authorList>
    </citation>
    <scope>NUCLEOTIDE SEQUENCE [LARGE SCALE GENOMIC DNA]</scope>
    <source>
        <strain evidence="8">K-2018 MAG008</strain>
    </source>
</reference>
<dbReference type="Proteomes" id="UP001160519">
    <property type="component" value="Unassembled WGS sequence"/>
</dbReference>
<evidence type="ECO:0000259" key="7">
    <source>
        <dbReference type="Pfam" id="PF05425"/>
    </source>
</evidence>
<feature type="transmembrane region" description="Helical" evidence="6">
    <location>
        <begin position="377"/>
        <end position="396"/>
    </location>
</feature>
<dbReference type="InterPro" id="IPR032694">
    <property type="entry name" value="CopC/D"/>
</dbReference>
<feature type="transmembrane region" description="Helical" evidence="6">
    <location>
        <begin position="505"/>
        <end position="527"/>
    </location>
</feature>
<feature type="transmembrane region" description="Helical" evidence="6">
    <location>
        <begin position="71"/>
        <end position="92"/>
    </location>
</feature>
<evidence type="ECO:0000256" key="6">
    <source>
        <dbReference type="RuleBase" id="RU369037"/>
    </source>
</evidence>
<keyword evidence="2 6" id="KW-1003">Cell membrane</keyword>
<comment type="caution">
    <text evidence="6">Lacks conserved residue(s) required for the propagation of feature annotation.</text>
</comment>
<organism evidence="8 9">
    <name type="scientific">Candidatus Methylobacter titanis</name>
    <dbReference type="NCBI Taxonomy" id="3053457"/>
    <lineage>
        <taxon>Bacteria</taxon>
        <taxon>Pseudomonadati</taxon>
        <taxon>Pseudomonadota</taxon>
        <taxon>Gammaproteobacteria</taxon>
        <taxon>Methylococcales</taxon>
        <taxon>Methylococcaceae</taxon>
        <taxon>Methylobacter</taxon>
    </lineage>
</organism>
<proteinExistence type="inferred from homology"/>
<comment type="caution">
    <text evidence="8">The sequence shown here is derived from an EMBL/GenBank/DDBJ whole genome shotgun (WGS) entry which is preliminary data.</text>
</comment>
<evidence type="ECO:0000256" key="5">
    <source>
        <dbReference type="ARBA" id="ARBA00023136"/>
    </source>
</evidence>
<dbReference type="GO" id="GO:0005886">
    <property type="term" value="C:plasma membrane"/>
    <property type="evidence" value="ECO:0007669"/>
    <property type="project" value="UniProtKB-SubCell"/>
</dbReference>
<dbReference type="Pfam" id="PF05425">
    <property type="entry name" value="CopD"/>
    <property type="match status" value="1"/>
</dbReference>
<evidence type="ECO:0000313" key="8">
    <source>
        <dbReference type="EMBL" id="MDI1230030.1"/>
    </source>
</evidence>
<feature type="transmembrane region" description="Helical" evidence="6">
    <location>
        <begin position="478"/>
        <end position="499"/>
    </location>
</feature>
<keyword evidence="4 6" id="KW-1133">Transmembrane helix</keyword>
<feature type="transmembrane region" description="Helical" evidence="6">
    <location>
        <begin position="182"/>
        <end position="200"/>
    </location>
</feature>
<dbReference type="EMBL" id="JAQSDF010000004">
    <property type="protein sequence ID" value="MDI1230030.1"/>
    <property type="molecule type" value="Genomic_DNA"/>
</dbReference>
<gene>
    <name evidence="8" type="ORF">PSU93_02650</name>
</gene>